<accession>A0AA35TPQ1</accession>
<evidence type="ECO:0000313" key="2">
    <source>
        <dbReference type="EMBL" id="CAI8050811.1"/>
    </source>
</evidence>
<evidence type="ECO:0000256" key="1">
    <source>
        <dbReference type="SAM" id="Phobius"/>
    </source>
</evidence>
<evidence type="ECO:0000313" key="3">
    <source>
        <dbReference type="Proteomes" id="UP001174909"/>
    </source>
</evidence>
<dbReference type="AlphaFoldDB" id="A0AA35TPQ1"/>
<keyword evidence="1" id="KW-0812">Transmembrane</keyword>
<sequence length="184" mass="19877">MLAACSTSLRFLGVDVSLHAAYSAEAMSAEMDLPLTRPFSNAFLYMYAAFSITASDIASLSLSLFSSENACRKLRSTGSCTWLLLSHVLSLSMVDFIDVVRGLPDASLFIGFIMVASPMSCIVSEVGAPALARSPRSSWVNERHSGPYSWSFSDRTKPQLEQNVSPDSVSVTIFPLAHLGHCSL</sequence>
<feature type="transmembrane region" description="Helical" evidence="1">
    <location>
        <begin position="44"/>
        <end position="65"/>
    </location>
</feature>
<reference evidence="2" key="1">
    <citation type="submission" date="2023-03" db="EMBL/GenBank/DDBJ databases">
        <authorList>
            <person name="Steffen K."/>
            <person name="Cardenas P."/>
        </authorList>
    </citation>
    <scope>NUCLEOTIDE SEQUENCE</scope>
</reference>
<protein>
    <submittedName>
        <fullName evidence="2">Uncharacterized protein</fullName>
    </submittedName>
</protein>
<feature type="non-terminal residue" evidence="2">
    <location>
        <position position="1"/>
    </location>
</feature>
<dbReference type="EMBL" id="CASHTH010003886">
    <property type="protein sequence ID" value="CAI8050811.1"/>
    <property type="molecule type" value="Genomic_DNA"/>
</dbReference>
<keyword evidence="1" id="KW-0472">Membrane</keyword>
<name>A0AA35TPQ1_GEOBA</name>
<gene>
    <name evidence="2" type="ORF">GBAR_LOCUS27870</name>
</gene>
<proteinExistence type="predicted"/>
<dbReference type="Proteomes" id="UP001174909">
    <property type="component" value="Unassembled WGS sequence"/>
</dbReference>
<keyword evidence="3" id="KW-1185">Reference proteome</keyword>
<keyword evidence="1" id="KW-1133">Transmembrane helix</keyword>
<comment type="caution">
    <text evidence="2">The sequence shown here is derived from an EMBL/GenBank/DDBJ whole genome shotgun (WGS) entry which is preliminary data.</text>
</comment>
<organism evidence="2 3">
    <name type="scientific">Geodia barretti</name>
    <name type="common">Barrett's horny sponge</name>
    <dbReference type="NCBI Taxonomy" id="519541"/>
    <lineage>
        <taxon>Eukaryota</taxon>
        <taxon>Metazoa</taxon>
        <taxon>Porifera</taxon>
        <taxon>Demospongiae</taxon>
        <taxon>Heteroscleromorpha</taxon>
        <taxon>Tetractinellida</taxon>
        <taxon>Astrophorina</taxon>
        <taxon>Geodiidae</taxon>
        <taxon>Geodia</taxon>
    </lineage>
</organism>